<dbReference type="AlphaFoldDB" id="A0A1Y0INS1"/>
<dbReference type="EMBL" id="CP021434">
    <property type="protein sequence ID" value="ARU61145.1"/>
    <property type="molecule type" value="Genomic_DNA"/>
</dbReference>
<reference evidence="4" key="1">
    <citation type="submission" date="2017-05" db="EMBL/GenBank/DDBJ databases">
        <authorList>
            <person name="Sung H."/>
        </authorList>
    </citation>
    <scope>NUCLEOTIDE SEQUENCE [LARGE SCALE GENOMIC DNA]</scope>
    <source>
        <strain evidence="4">AR23208</strain>
    </source>
</reference>
<protein>
    <recommendedName>
        <fullName evidence="2">SLH domain-containing protein</fullName>
    </recommendedName>
</protein>
<dbReference type="PROSITE" id="PS51272">
    <property type="entry name" value="SLH"/>
    <property type="match status" value="3"/>
</dbReference>
<feature type="chain" id="PRO_5013322027" description="SLH domain-containing protein" evidence="1">
    <location>
        <begin position="20"/>
        <end position="535"/>
    </location>
</feature>
<dbReference type="Proteomes" id="UP000195437">
    <property type="component" value="Chromosome"/>
</dbReference>
<feature type="domain" description="SLH" evidence="2">
    <location>
        <begin position="353"/>
        <end position="411"/>
    </location>
</feature>
<dbReference type="KEGG" id="tum:CBW65_08950"/>
<feature type="signal peptide" evidence="1">
    <location>
        <begin position="1"/>
        <end position="19"/>
    </location>
</feature>
<name>A0A1Y0INS1_9BACL</name>
<keyword evidence="4" id="KW-1185">Reference proteome</keyword>
<dbReference type="PANTHER" id="PTHR43308">
    <property type="entry name" value="OUTER MEMBRANE PROTEIN ALPHA-RELATED"/>
    <property type="match status" value="1"/>
</dbReference>
<dbReference type="InterPro" id="IPR051465">
    <property type="entry name" value="Cell_Envelope_Struct_Comp"/>
</dbReference>
<dbReference type="Pfam" id="PF00395">
    <property type="entry name" value="SLH"/>
    <property type="match status" value="3"/>
</dbReference>
<evidence type="ECO:0000313" key="4">
    <source>
        <dbReference type="Proteomes" id="UP000195437"/>
    </source>
</evidence>
<dbReference type="InterPro" id="IPR001119">
    <property type="entry name" value="SLH_dom"/>
</dbReference>
<proteinExistence type="predicted"/>
<feature type="domain" description="SLH" evidence="2">
    <location>
        <begin position="412"/>
        <end position="478"/>
    </location>
</feature>
<feature type="domain" description="SLH" evidence="2">
    <location>
        <begin position="480"/>
        <end position="535"/>
    </location>
</feature>
<evidence type="ECO:0000256" key="1">
    <source>
        <dbReference type="SAM" id="SignalP"/>
    </source>
</evidence>
<sequence length="535" mass="58493">MFTLLLMLCLIVPLFPVSAATAAEPFAVIGISTSSNRTGAEFANVTVPVGGVISPNSTGVLIGLSHAVTDQAALRPRVTVQDSAGQDPGLNVNFSYYKTISLTLDSGFLKKNETYTVTIKGDPKPVLEGGVAIPSDVVVTFKTDDAPYYKMEYLQNATYPTLPSMTVLPFEAEAGSFVFQILTEWQNSREWTRSVKAVLTDEATGETVADATYQQGGVYKLNLPHSGRYVLTVAVASTDMEGGVAVNIGANELKLDDTYIPRLTTSLGKHFQLFDKARDITALIKPDAGVKQLHVYIDEEPYMENILNADRSMKKVVIDPAKLKDGLHTLTIAAESKTSNNVGGSVLGFYSEGHQTFTDMPRKHWASRQVEMLNMIGAINGRTATTFVPDAKVTREEFATMAAKTLGITATRPSPFYDVGPKRWAKPYIAAMAEQGWLVGEKVGSYMYFYPDRNISRAEAATILGRIHEIANSSANWSYYQSYSDFNTVPAWAQPSVAILTYNKWLSGQGDGKFHPNDNLSRAEAAAMLYKFLPF</sequence>
<organism evidence="3 4">
    <name type="scientific">Tumebacillus avium</name>
    <dbReference type="NCBI Taxonomy" id="1903704"/>
    <lineage>
        <taxon>Bacteria</taxon>
        <taxon>Bacillati</taxon>
        <taxon>Bacillota</taxon>
        <taxon>Bacilli</taxon>
        <taxon>Bacillales</taxon>
        <taxon>Alicyclobacillaceae</taxon>
        <taxon>Tumebacillus</taxon>
    </lineage>
</organism>
<evidence type="ECO:0000259" key="2">
    <source>
        <dbReference type="PROSITE" id="PS51272"/>
    </source>
</evidence>
<gene>
    <name evidence="3" type="ORF">CBW65_08950</name>
</gene>
<keyword evidence="1" id="KW-0732">Signal</keyword>
<accession>A0A1Y0INS1</accession>
<evidence type="ECO:0000313" key="3">
    <source>
        <dbReference type="EMBL" id="ARU61145.1"/>
    </source>
</evidence>